<keyword evidence="3" id="KW-0472">Membrane</keyword>
<dbReference type="FunFam" id="3.30.70.270:FF:000001">
    <property type="entry name" value="Diguanylate cyclase domain protein"/>
    <property type="match status" value="1"/>
</dbReference>
<dbReference type="GO" id="GO:0052621">
    <property type="term" value="F:diguanylate cyclase activity"/>
    <property type="evidence" value="ECO:0007669"/>
    <property type="project" value="UniProtKB-EC"/>
</dbReference>
<evidence type="ECO:0000313" key="6">
    <source>
        <dbReference type="Proteomes" id="UP000008721"/>
    </source>
</evidence>
<gene>
    <name evidence="5" type="ordered locus">Sulku_0648</name>
</gene>
<dbReference type="InterPro" id="IPR029151">
    <property type="entry name" value="Sensor-like_sf"/>
</dbReference>
<dbReference type="GO" id="GO:0005886">
    <property type="term" value="C:plasma membrane"/>
    <property type="evidence" value="ECO:0007669"/>
    <property type="project" value="TreeGrafter"/>
</dbReference>
<feature type="transmembrane region" description="Helical" evidence="3">
    <location>
        <begin position="7"/>
        <end position="27"/>
    </location>
</feature>
<dbReference type="InterPro" id="IPR029150">
    <property type="entry name" value="dCache_3"/>
</dbReference>
<dbReference type="GO" id="GO:0043709">
    <property type="term" value="P:cell adhesion involved in single-species biofilm formation"/>
    <property type="evidence" value="ECO:0007669"/>
    <property type="project" value="TreeGrafter"/>
</dbReference>
<dbReference type="InterPro" id="IPR000014">
    <property type="entry name" value="PAS"/>
</dbReference>
<dbReference type="PANTHER" id="PTHR45138:SF9">
    <property type="entry name" value="DIGUANYLATE CYCLASE DGCM-RELATED"/>
    <property type="match status" value="1"/>
</dbReference>
<keyword evidence="6" id="KW-1185">Reference proteome</keyword>
<dbReference type="Gene3D" id="3.30.70.270">
    <property type="match status" value="1"/>
</dbReference>
<evidence type="ECO:0000256" key="1">
    <source>
        <dbReference type="ARBA" id="ARBA00012528"/>
    </source>
</evidence>
<feature type="domain" description="GGDEF" evidence="4">
    <location>
        <begin position="476"/>
        <end position="602"/>
    </location>
</feature>
<dbReference type="Pfam" id="PF13188">
    <property type="entry name" value="PAS_8"/>
    <property type="match status" value="1"/>
</dbReference>
<dbReference type="InterPro" id="IPR000160">
    <property type="entry name" value="GGDEF_dom"/>
</dbReference>
<dbReference type="NCBIfam" id="TIGR00254">
    <property type="entry name" value="GGDEF"/>
    <property type="match status" value="1"/>
</dbReference>
<dbReference type="HOGENOM" id="CLU_027484_1_0_7"/>
<reference evidence="5 6" key="1">
    <citation type="journal article" date="2012" name="Stand. Genomic Sci.">
        <title>Complete genome sequence of the sulfur compounds oxidizing chemolithoautotroph Sulfuricurvum kujiense type strain (YK-1(T)).</title>
        <authorList>
            <person name="Han C."/>
            <person name="Kotsyurbenko O."/>
            <person name="Chertkov O."/>
            <person name="Held B."/>
            <person name="Lapidus A."/>
            <person name="Nolan M."/>
            <person name="Lucas S."/>
            <person name="Hammon N."/>
            <person name="Deshpande S."/>
            <person name="Cheng J.F."/>
            <person name="Tapia R."/>
            <person name="Goodwin L.A."/>
            <person name="Pitluck S."/>
            <person name="Liolios K."/>
            <person name="Pagani I."/>
            <person name="Ivanova N."/>
            <person name="Mavromatis K."/>
            <person name="Mikhailova N."/>
            <person name="Pati A."/>
            <person name="Chen A."/>
            <person name="Palaniappan K."/>
            <person name="Land M."/>
            <person name="Hauser L."/>
            <person name="Chang Y.J."/>
            <person name="Jeffries C.D."/>
            <person name="Brambilla E.M."/>
            <person name="Rohde M."/>
            <person name="Spring S."/>
            <person name="Sikorski J."/>
            <person name="Goker M."/>
            <person name="Woyke T."/>
            <person name="Bristow J."/>
            <person name="Eisen J.A."/>
            <person name="Markowitz V."/>
            <person name="Hugenholtz P."/>
            <person name="Kyrpides N.C."/>
            <person name="Klenk H.P."/>
            <person name="Detter J.C."/>
        </authorList>
    </citation>
    <scope>NUCLEOTIDE SEQUENCE [LARGE SCALE GENOMIC DNA]</scope>
    <source>
        <strain evidence="6">ATCC BAA-921 / DSM 16994 / JCM 11577 / YK-1</strain>
    </source>
</reference>
<dbReference type="SUPFAM" id="SSF55073">
    <property type="entry name" value="Nucleotide cyclase"/>
    <property type="match status" value="1"/>
</dbReference>
<evidence type="ECO:0000313" key="5">
    <source>
        <dbReference type="EMBL" id="ADR33314.1"/>
    </source>
</evidence>
<name>E4U0T8_SULKY</name>
<dbReference type="Proteomes" id="UP000008721">
    <property type="component" value="Chromosome"/>
</dbReference>
<dbReference type="SUPFAM" id="SSF103190">
    <property type="entry name" value="Sensory domain-like"/>
    <property type="match status" value="1"/>
</dbReference>
<dbReference type="EMBL" id="CP002355">
    <property type="protein sequence ID" value="ADR33314.1"/>
    <property type="molecule type" value="Genomic_DNA"/>
</dbReference>
<dbReference type="OrthoDB" id="9772835at2"/>
<dbReference type="InterPro" id="IPR029787">
    <property type="entry name" value="Nucleotide_cyclase"/>
</dbReference>
<keyword evidence="3" id="KW-0812">Transmembrane</keyword>
<dbReference type="STRING" id="709032.Sulku_0648"/>
<dbReference type="EC" id="2.7.7.65" evidence="1"/>
<evidence type="ECO:0000259" key="4">
    <source>
        <dbReference type="PROSITE" id="PS50887"/>
    </source>
</evidence>
<dbReference type="Pfam" id="PF14827">
    <property type="entry name" value="dCache_3"/>
    <property type="match status" value="1"/>
</dbReference>
<dbReference type="CDD" id="cd01949">
    <property type="entry name" value="GGDEF"/>
    <property type="match status" value="1"/>
</dbReference>
<dbReference type="SMART" id="SM00267">
    <property type="entry name" value="GGDEF"/>
    <property type="match status" value="1"/>
</dbReference>
<accession>E4U0T8</accession>
<protein>
    <recommendedName>
        <fullName evidence="1">diguanylate cyclase</fullName>
        <ecNumber evidence="1">2.7.7.65</ecNumber>
    </recommendedName>
</protein>
<proteinExistence type="predicted"/>
<organism evidence="5 6">
    <name type="scientific">Sulfuricurvum kujiense (strain ATCC BAA-921 / DSM 16994 / JCM 11577 / YK-1)</name>
    <dbReference type="NCBI Taxonomy" id="709032"/>
    <lineage>
        <taxon>Bacteria</taxon>
        <taxon>Pseudomonadati</taxon>
        <taxon>Campylobacterota</taxon>
        <taxon>Epsilonproteobacteria</taxon>
        <taxon>Campylobacterales</taxon>
        <taxon>Sulfurimonadaceae</taxon>
        <taxon>Sulfuricurvum</taxon>
    </lineage>
</organism>
<dbReference type="PANTHER" id="PTHR45138">
    <property type="entry name" value="REGULATORY COMPONENTS OF SENSORY TRANSDUCTION SYSTEM"/>
    <property type="match status" value="1"/>
</dbReference>
<sequence>MNLKLRAQLIIAFIVIVTSAALTFYHISQERRYIKERTERSSENIKLAFDTIVADTEQLYRFRTRVTMETEGVMDAMKRRDSDALYRAVLPRYNALHEENHHLIIMQFHAPDGRSILRVHLKEKFGDDIAAKRPMLREIHSEHKMVTGFEGGLGGIAFRVIMPIFDHGEYIGALEYGVDSGYFVDRIKHLTGSDSMVLIHKDWFGAADKKKYTDGIGQYYFSNVLNERKELISRYAFKNPSLEPRHIDLEGNSYEINPLFLKDAKNRNLGMIIAIDDVTGVSQNTADTIIDSLTVTAIMLIVLWGLIEYTFGGLIKKVNLQERYIKTILDSQKNIVVVTDGKALIFANQAFYDYFGYHSLDKFRDDHSCICDFFESGESDEYLQPKIDGLLWTDYLIQYDMKEQKVKMTVGEKTSIFTVHAKRMEYAGEIRHVVVFTDITKLNQLATQDVLTQVANRFQFDNVLEHSISLAQRYGRTLSILLIDIDFFKEVNDTYGHLIGDDVLKKLAHTLNEGIRKSDVIARWGGEEFVILLPDSELSSALKLAETLRAKVAETDFEPVVKITCSIGVARWNEGENSDQLLKRVDEKLYTAKENGRNRVVS</sequence>
<dbReference type="Pfam" id="PF00990">
    <property type="entry name" value="GGDEF"/>
    <property type="match status" value="1"/>
</dbReference>
<dbReference type="eggNOG" id="COG3706">
    <property type="taxonomic scope" value="Bacteria"/>
</dbReference>
<dbReference type="InterPro" id="IPR050469">
    <property type="entry name" value="Diguanylate_Cyclase"/>
</dbReference>
<dbReference type="AlphaFoldDB" id="E4U0T8"/>
<dbReference type="PROSITE" id="PS50887">
    <property type="entry name" value="GGDEF"/>
    <property type="match status" value="1"/>
</dbReference>
<evidence type="ECO:0000256" key="2">
    <source>
        <dbReference type="ARBA" id="ARBA00034247"/>
    </source>
</evidence>
<feature type="transmembrane region" description="Helical" evidence="3">
    <location>
        <begin position="293"/>
        <end position="315"/>
    </location>
</feature>
<keyword evidence="3" id="KW-1133">Transmembrane helix</keyword>
<dbReference type="RefSeq" id="WP_013459511.1">
    <property type="nucleotide sequence ID" value="NC_014762.1"/>
</dbReference>
<evidence type="ECO:0000256" key="3">
    <source>
        <dbReference type="SAM" id="Phobius"/>
    </source>
</evidence>
<comment type="catalytic activity">
    <reaction evidence="2">
        <text>2 GTP = 3',3'-c-di-GMP + 2 diphosphate</text>
        <dbReference type="Rhea" id="RHEA:24898"/>
        <dbReference type="ChEBI" id="CHEBI:33019"/>
        <dbReference type="ChEBI" id="CHEBI:37565"/>
        <dbReference type="ChEBI" id="CHEBI:58805"/>
        <dbReference type="EC" id="2.7.7.65"/>
    </reaction>
</comment>
<dbReference type="InterPro" id="IPR043128">
    <property type="entry name" value="Rev_trsase/Diguanyl_cyclase"/>
</dbReference>
<dbReference type="KEGG" id="sku:Sulku_0648"/>
<dbReference type="GO" id="GO:1902201">
    <property type="term" value="P:negative regulation of bacterial-type flagellum-dependent cell motility"/>
    <property type="evidence" value="ECO:0007669"/>
    <property type="project" value="TreeGrafter"/>
</dbReference>